<evidence type="ECO:0000256" key="2">
    <source>
        <dbReference type="SAM" id="Phobius"/>
    </source>
</evidence>
<keyword evidence="2" id="KW-0812">Transmembrane</keyword>
<evidence type="ECO:0000256" key="1">
    <source>
        <dbReference type="SAM" id="MobiDB-lite"/>
    </source>
</evidence>
<feature type="region of interest" description="Disordered" evidence="1">
    <location>
        <begin position="64"/>
        <end position="115"/>
    </location>
</feature>
<comment type="caution">
    <text evidence="3">The sequence shown here is derived from an EMBL/GenBank/DDBJ whole genome shotgun (WGS) entry which is preliminary data.</text>
</comment>
<name>A0A949N755_9ACTN</name>
<proteinExistence type="predicted"/>
<keyword evidence="2" id="KW-1133">Transmembrane helix</keyword>
<dbReference type="RefSeq" id="WP_211039143.1">
    <property type="nucleotide sequence ID" value="NZ_JAELVF020000001.1"/>
</dbReference>
<gene>
    <name evidence="3" type="ORF">JGS22_003145</name>
</gene>
<feature type="compositionally biased region" description="Low complexity" evidence="1">
    <location>
        <begin position="67"/>
        <end position="83"/>
    </location>
</feature>
<reference evidence="3" key="1">
    <citation type="submission" date="2021-06" db="EMBL/GenBank/DDBJ databases">
        <title>Sequencing of actinobacteria type strains.</title>
        <authorList>
            <person name="Nguyen G.-S."/>
            <person name="Wentzel A."/>
        </authorList>
    </citation>
    <scope>NUCLEOTIDE SEQUENCE</scope>
    <source>
        <strain evidence="3">P38-E01</strain>
    </source>
</reference>
<protein>
    <submittedName>
        <fullName evidence="3">Uncharacterized protein</fullName>
    </submittedName>
</protein>
<feature type="transmembrane region" description="Helical" evidence="2">
    <location>
        <begin position="28"/>
        <end position="48"/>
    </location>
</feature>
<evidence type="ECO:0000313" key="3">
    <source>
        <dbReference type="EMBL" id="MBU7596658.1"/>
    </source>
</evidence>
<accession>A0A949N755</accession>
<keyword evidence="2" id="KW-0472">Membrane</keyword>
<dbReference type="AlphaFoldDB" id="A0A949N755"/>
<feature type="compositionally biased region" description="Basic and acidic residues" evidence="1">
    <location>
        <begin position="100"/>
        <end position="109"/>
    </location>
</feature>
<keyword evidence="4" id="KW-1185">Reference proteome</keyword>
<dbReference type="EMBL" id="JAELVF020000001">
    <property type="protein sequence ID" value="MBU7596658.1"/>
    <property type="molecule type" value="Genomic_DNA"/>
</dbReference>
<dbReference type="Proteomes" id="UP000694501">
    <property type="component" value="Unassembled WGS sequence"/>
</dbReference>
<organism evidence="3 4">
    <name type="scientific">Streptomyces tardus</name>
    <dbReference type="NCBI Taxonomy" id="2780544"/>
    <lineage>
        <taxon>Bacteria</taxon>
        <taxon>Bacillati</taxon>
        <taxon>Actinomycetota</taxon>
        <taxon>Actinomycetes</taxon>
        <taxon>Kitasatosporales</taxon>
        <taxon>Streptomycetaceae</taxon>
        <taxon>Streptomyces</taxon>
    </lineage>
</organism>
<evidence type="ECO:0000313" key="4">
    <source>
        <dbReference type="Proteomes" id="UP000694501"/>
    </source>
</evidence>
<sequence>MSTSVPLGHESDLSSLLLLADKLDESKVTPGVLGFLVFAVMGLAVWALMRSMTRRMDAVQGKRFDEPAAASPAAAATRSAGSGSDAGSGSGAGSAASEGDGARQGDDGRSGPSGS</sequence>